<name>A0A1F7RUI7_9BACT</name>
<feature type="region of interest" description="Disordered" evidence="1">
    <location>
        <begin position="164"/>
        <end position="191"/>
    </location>
</feature>
<gene>
    <name evidence="2" type="ORF">A2161_06965</name>
</gene>
<evidence type="ECO:0000313" key="3">
    <source>
        <dbReference type="Proteomes" id="UP000179266"/>
    </source>
</evidence>
<protein>
    <submittedName>
        <fullName evidence="2">Uncharacterized protein</fullName>
    </submittedName>
</protein>
<dbReference type="Proteomes" id="UP000179266">
    <property type="component" value="Unassembled WGS sequence"/>
</dbReference>
<comment type="caution">
    <text evidence="2">The sequence shown here is derived from an EMBL/GenBank/DDBJ whole genome shotgun (WGS) entry which is preliminary data.</text>
</comment>
<sequence length="284" mass="33014">MYSRIYIIVSLIVLSFLFIQPVYPFTTEDIIKLVEAKFDENLLISQIEATKTVLSLTGTDIESLREKGASENLLSYLKIHFLVEENADIKKPDTSSEKSRIRILQKTDDNGRSVVCLTNINEDGQRIGGELPQSERLRLYDLSKPKKDESEIKTVPELKHSFTEQFTRKTEKSASQNPRESEISRNESSPNMYVNVQNTIINPTPPDNEPSFILFPTGYYNTHPFRTREPVTRSKKEPYRLKTLINPSNPYHMSNYMYPFGDRLRNLYFKHTSRDSNFEHIYSE</sequence>
<dbReference type="AlphaFoldDB" id="A0A1F7RUI7"/>
<reference evidence="2 3" key="1">
    <citation type="journal article" date="2016" name="Nat. Commun.">
        <title>Thousands of microbial genomes shed light on interconnected biogeochemical processes in an aquifer system.</title>
        <authorList>
            <person name="Anantharaman K."/>
            <person name="Brown C.T."/>
            <person name="Hug L.A."/>
            <person name="Sharon I."/>
            <person name="Castelle C.J."/>
            <person name="Probst A.J."/>
            <person name="Thomas B.C."/>
            <person name="Singh A."/>
            <person name="Wilkins M.J."/>
            <person name="Karaoz U."/>
            <person name="Brodie E.L."/>
            <person name="Williams K.H."/>
            <person name="Hubbard S.S."/>
            <person name="Banfield J.F."/>
        </authorList>
    </citation>
    <scope>NUCLEOTIDE SEQUENCE [LARGE SCALE GENOMIC DNA]</scope>
</reference>
<organism evidence="2 3">
    <name type="scientific">Candidatus Schekmanbacteria bacterium RBG_13_48_7</name>
    <dbReference type="NCBI Taxonomy" id="1817878"/>
    <lineage>
        <taxon>Bacteria</taxon>
        <taxon>Candidatus Schekmaniibacteriota</taxon>
    </lineage>
</organism>
<evidence type="ECO:0000256" key="1">
    <source>
        <dbReference type="SAM" id="MobiDB-lite"/>
    </source>
</evidence>
<accession>A0A1F7RUI7</accession>
<proteinExistence type="predicted"/>
<evidence type="ECO:0000313" key="2">
    <source>
        <dbReference type="EMBL" id="OGL45236.1"/>
    </source>
</evidence>
<dbReference type="EMBL" id="MGDD01000188">
    <property type="protein sequence ID" value="OGL45236.1"/>
    <property type="molecule type" value="Genomic_DNA"/>
</dbReference>